<organism evidence="2">
    <name type="scientific">Longilinea arvoryzae</name>
    <dbReference type="NCBI Taxonomy" id="360412"/>
    <lineage>
        <taxon>Bacteria</taxon>
        <taxon>Bacillati</taxon>
        <taxon>Chloroflexota</taxon>
        <taxon>Anaerolineae</taxon>
        <taxon>Anaerolineales</taxon>
        <taxon>Anaerolineaceae</taxon>
        <taxon>Longilinea</taxon>
    </lineage>
</organism>
<gene>
    <name evidence="2" type="ORF">LARV_03068</name>
</gene>
<feature type="transmembrane region" description="Helical" evidence="1">
    <location>
        <begin position="69"/>
        <end position="89"/>
    </location>
</feature>
<evidence type="ECO:0000313" key="2">
    <source>
        <dbReference type="EMBL" id="GAP15284.1"/>
    </source>
</evidence>
<dbReference type="Proteomes" id="UP000055060">
    <property type="component" value="Unassembled WGS sequence"/>
</dbReference>
<dbReference type="STRING" id="360412.LARV_03068"/>
<evidence type="ECO:0000313" key="3">
    <source>
        <dbReference type="Proteomes" id="UP000055060"/>
    </source>
</evidence>
<accession>A0A0S7BJG5</accession>
<feature type="transmembrane region" description="Helical" evidence="1">
    <location>
        <begin position="237"/>
        <end position="257"/>
    </location>
</feature>
<keyword evidence="3" id="KW-1185">Reference proteome</keyword>
<feature type="transmembrane region" description="Helical" evidence="1">
    <location>
        <begin position="189"/>
        <end position="207"/>
    </location>
</feature>
<dbReference type="GO" id="GO:0005886">
    <property type="term" value="C:plasma membrane"/>
    <property type="evidence" value="ECO:0007669"/>
    <property type="project" value="UniProtKB-SubCell"/>
</dbReference>
<name>A0A0S7BJG5_9CHLR</name>
<proteinExistence type="predicted"/>
<protein>
    <submittedName>
        <fullName evidence="2">ABC-2 family transporter protein</fullName>
    </submittedName>
</protein>
<feature type="transmembrane region" description="Helical" evidence="1">
    <location>
        <begin position="15"/>
        <end position="37"/>
    </location>
</feature>
<keyword evidence="1" id="KW-0812">Transmembrane</keyword>
<dbReference type="GO" id="GO:0140359">
    <property type="term" value="F:ABC-type transporter activity"/>
    <property type="evidence" value="ECO:0007669"/>
    <property type="project" value="InterPro"/>
</dbReference>
<dbReference type="Pfam" id="PF12679">
    <property type="entry name" value="ABC2_membrane_2"/>
    <property type="match status" value="1"/>
</dbReference>
<evidence type="ECO:0000256" key="1">
    <source>
        <dbReference type="SAM" id="Phobius"/>
    </source>
</evidence>
<reference evidence="2" key="1">
    <citation type="submission" date="2015-07" db="EMBL/GenBank/DDBJ databases">
        <title>Draft Genome Sequences of Anaerolinea thermolimosa IMO-1, Bellilinea caldifistulae GOMI-1, Leptolinea tardivitalis YMTK-2, Levilinea saccharolytica KIBI-1,Longilinea arvoryzae KOME-1, Previously Described as Members of the Anaerolineaceae (Chloroflexi).</title>
        <authorList>
            <person name="Sekiguchi Y."/>
            <person name="Ohashi A."/>
            <person name="Matsuura N."/>
            <person name="Tourlousse M.D."/>
        </authorList>
    </citation>
    <scope>NUCLEOTIDE SEQUENCE [LARGE SCALE GENOMIC DNA]</scope>
    <source>
        <strain evidence="2">KOME-1</strain>
    </source>
</reference>
<feature type="transmembrane region" description="Helical" evidence="1">
    <location>
        <begin position="122"/>
        <end position="143"/>
    </location>
</feature>
<dbReference type="RefSeq" id="WP_075074469.1">
    <property type="nucleotide sequence ID" value="NZ_DF967972.1"/>
</dbReference>
<dbReference type="OrthoDB" id="9800309at2"/>
<dbReference type="PANTHER" id="PTHR37305">
    <property type="entry name" value="INTEGRAL MEMBRANE PROTEIN-RELATED"/>
    <property type="match status" value="1"/>
</dbReference>
<dbReference type="AlphaFoldDB" id="A0A0S7BJG5"/>
<dbReference type="PANTHER" id="PTHR37305:SF1">
    <property type="entry name" value="MEMBRANE PROTEIN"/>
    <property type="match status" value="1"/>
</dbReference>
<dbReference type="EMBL" id="DF967972">
    <property type="protein sequence ID" value="GAP15284.1"/>
    <property type="molecule type" value="Genomic_DNA"/>
</dbReference>
<keyword evidence="1" id="KW-0472">Membrane</keyword>
<sequence>MNIFLHELKANLKSLLIWSGVIVLLIMIALAKFSAFAGNPDMLAMLDSMPPALLDALNMRAFNLTTLSGFYGLMFIYFGLMGAMAAAMWGSEVISKEERDKTVEFSLVLPVSRSRVITAKAAAALINCVAFVLITWAISLVGVRSYTPDPAFYDFLVLEMQAMLVIELIFLALGLLLGCAMKQYKFSGSTAVGIILVTYFMSIFSTMNEKLDFLKYFTPFRYFDAGLLFRNGKLDGLYLLLSAGIIVVCVAAAYWIYNKRDLYI</sequence>
<keyword evidence="1" id="KW-1133">Transmembrane helix</keyword>
<feature type="transmembrane region" description="Helical" evidence="1">
    <location>
        <begin position="155"/>
        <end position="177"/>
    </location>
</feature>